<evidence type="ECO:0000256" key="5">
    <source>
        <dbReference type="ARBA" id="ARBA00023136"/>
    </source>
</evidence>
<feature type="transmembrane region" description="Helical" evidence="6">
    <location>
        <begin position="58"/>
        <end position="78"/>
    </location>
</feature>
<dbReference type="OrthoDB" id="7158585at2"/>
<keyword evidence="3 6" id="KW-0812">Transmembrane</keyword>
<dbReference type="PANTHER" id="PTHR32322:SF9">
    <property type="entry name" value="AMINO-ACID METABOLITE EFFLUX PUMP-RELATED"/>
    <property type="match status" value="1"/>
</dbReference>
<feature type="transmembrane region" description="Helical" evidence="6">
    <location>
        <begin position="240"/>
        <end position="261"/>
    </location>
</feature>
<feature type="transmembrane region" description="Helical" evidence="6">
    <location>
        <begin position="115"/>
        <end position="132"/>
    </location>
</feature>
<evidence type="ECO:0000313" key="9">
    <source>
        <dbReference type="Proteomes" id="UP000242642"/>
    </source>
</evidence>
<feature type="transmembrane region" description="Helical" evidence="6">
    <location>
        <begin position="7"/>
        <end position="27"/>
    </location>
</feature>
<feature type="transmembrane region" description="Helical" evidence="6">
    <location>
        <begin position="175"/>
        <end position="194"/>
    </location>
</feature>
<feature type="domain" description="EamA" evidence="7">
    <location>
        <begin position="145"/>
        <end position="280"/>
    </location>
</feature>
<proteinExistence type="predicted"/>
<dbReference type="InterPro" id="IPR000620">
    <property type="entry name" value="EamA_dom"/>
</dbReference>
<dbReference type="STRING" id="1123402.SAMN02583745_02515"/>
<keyword evidence="9" id="KW-1185">Reference proteome</keyword>
<dbReference type="InterPro" id="IPR037185">
    <property type="entry name" value="EmrE-like"/>
</dbReference>
<accession>A0A1I0EV43</accession>
<feature type="domain" description="EamA" evidence="7">
    <location>
        <begin position="8"/>
        <end position="131"/>
    </location>
</feature>
<dbReference type="InterPro" id="IPR050638">
    <property type="entry name" value="AA-Vitamin_Transporters"/>
</dbReference>
<dbReference type="AlphaFoldDB" id="A0A1I0EV43"/>
<dbReference type="GO" id="GO:0016020">
    <property type="term" value="C:membrane"/>
    <property type="evidence" value="ECO:0007669"/>
    <property type="project" value="UniProtKB-SubCell"/>
</dbReference>
<feature type="transmembrane region" description="Helical" evidence="6">
    <location>
        <begin position="144"/>
        <end position="163"/>
    </location>
</feature>
<evidence type="ECO:0000256" key="6">
    <source>
        <dbReference type="SAM" id="Phobius"/>
    </source>
</evidence>
<comment type="subcellular location">
    <subcellularLocation>
        <location evidence="1">Cell membrane</location>
        <topology evidence="1">Multi-pass membrane protein</topology>
    </subcellularLocation>
</comment>
<feature type="transmembrane region" description="Helical" evidence="6">
    <location>
        <begin position="84"/>
        <end position="108"/>
    </location>
</feature>
<keyword evidence="2" id="KW-1003">Cell membrane</keyword>
<dbReference type="SUPFAM" id="SSF103481">
    <property type="entry name" value="Multidrug resistance efflux transporter EmrE"/>
    <property type="match status" value="2"/>
</dbReference>
<protein>
    <submittedName>
        <fullName evidence="8">O-acetylserine/cysteine efflux transporter</fullName>
    </submittedName>
</protein>
<evidence type="ECO:0000256" key="3">
    <source>
        <dbReference type="ARBA" id="ARBA00022692"/>
    </source>
</evidence>
<dbReference type="Pfam" id="PF00892">
    <property type="entry name" value="EamA"/>
    <property type="match status" value="2"/>
</dbReference>
<feature type="transmembrane region" description="Helical" evidence="6">
    <location>
        <begin position="209"/>
        <end position="233"/>
    </location>
</feature>
<feature type="transmembrane region" description="Helical" evidence="6">
    <location>
        <begin position="33"/>
        <end position="51"/>
    </location>
</feature>
<name>A0A1I0EV43_9GAMM</name>
<dbReference type="PANTHER" id="PTHR32322">
    <property type="entry name" value="INNER MEMBRANE TRANSPORTER"/>
    <property type="match status" value="1"/>
</dbReference>
<sequence>MSLTHFSLALLVTFIWGTNFVVIHFGLQFFPPFLYAALRFVFTFLPWCFFFKRPNVPWRFLLANGIFLGVGQFGFLFWALQGHIAPGIASLVVQSQIFFSLILAFLIFKEVPNKFQILALLICVIGFTLIASDNQNSEQTNITTLGLILALMAAFSWGCSNMVARKLGKVNMMNFLIWGGLFSCIPLLGMSFWFDGSKLIFESIQNANFAAWLSVLWQSIGNTLLGFGVWFWLIKKYDTATIAPLSLLVPVFGMLSAYWLLDEKLTTVELIAAFLIMLGLGANILITQIIKKQNKIE</sequence>
<dbReference type="EMBL" id="FOHV01000031">
    <property type="protein sequence ID" value="SET48749.1"/>
    <property type="molecule type" value="Genomic_DNA"/>
</dbReference>
<gene>
    <name evidence="8" type="ORF">SAMN02583745_02515</name>
</gene>
<evidence type="ECO:0000256" key="2">
    <source>
        <dbReference type="ARBA" id="ARBA00022475"/>
    </source>
</evidence>
<feature type="transmembrane region" description="Helical" evidence="6">
    <location>
        <begin position="267"/>
        <end position="286"/>
    </location>
</feature>
<evidence type="ECO:0000256" key="4">
    <source>
        <dbReference type="ARBA" id="ARBA00022989"/>
    </source>
</evidence>
<organism evidence="8 9">
    <name type="scientific">Thorsellia anophelis DSM 18579</name>
    <dbReference type="NCBI Taxonomy" id="1123402"/>
    <lineage>
        <taxon>Bacteria</taxon>
        <taxon>Pseudomonadati</taxon>
        <taxon>Pseudomonadota</taxon>
        <taxon>Gammaproteobacteria</taxon>
        <taxon>Enterobacterales</taxon>
        <taxon>Thorselliaceae</taxon>
        <taxon>Thorsellia</taxon>
    </lineage>
</organism>
<keyword evidence="4 6" id="KW-1133">Transmembrane helix</keyword>
<dbReference type="RefSeq" id="WP_093321733.1">
    <property type="nucleotide sequence ID" value="NZ_FOHV01000031.1"/>
</dbReference>
<dbReference type="Proteomes" id="UP000242642">
    <property type="component" value="Unassembled WGS sequence"/>
</dbReference>
<evidence type="ECO:0000256" key="1">
    <source>
        <dbReference type="ARBA" id="ARBA00004651"/>
    </source>
</evidence>
<evidence type="ECO:0000313" key="8">
    <source>
        <dbReference type="EMBL" id="SET48749.1"/>
    </source>
</evidence>
<evidence type="ECO:0000259" key="7">
    <source>
        <dbReference type="Pfam" id="PF00892"/>
    </source>
</evidence>
<reference evidence="9" key="1">
    <citation type="submission" date="2016-10" db="EMBL/GenBank/DDBJ databases">
        <authorList>
            <person name="Varghese N."/>
            <person name="Submissions S."/>
        </authorList>
    </citation>
    <scope>NUCLEOTIDE SEQUENCE [LARGE SCALE GENOMIC DNA]</scope>
    <source>
        <strain evidence="9">DSM 18579</strain>
    </source>
</reference>
<keyword evidence="5 6" id="KW-0472">Membrane</keyword>